<evidence type="ECO:0000259" key="1">
    <source>
        <dbReference type="SMART" id="SM00849"/>
    </source>
</evidence>
<keyword evidence="3" id="KW-1185">Reference proteome</keyword>
<dbReference type="SUPFAM" id="SSF56281">
    <property type="entry name" value="Metallo-hydrolase/oxidoreductase"/>
    <property type="match status" value="1"/>
</dbReference>
<comment type="caution">
    <text evidence="2">The sequence shown here is derived from an EMBL/GenBank/DDBJ whole genome shotgun (WGS) entry which is preliminary data.</text>
</comment>
<protein>
    <submittedName>
        <fullName evidence="2">MBL fold metallo-hydrolase</fullName>
    </submittedName>
</protein>
<proteinExistence type="predicted"/>
<name>A0ABQ5Q4G8_9BACT</name>
<dbReference type="SUPFAM" id="SSF54862">
    <property type="entry name" value="4Fe-4S ferredoxins"/>
    <property type="match status" value="1"/>
</dbReference>
<accession>A0ABQ5Q4G8</accession>
<reference evidence="2 3" key="1">
    <citation type="journal article" date="2023" name="Antonie Van Leeuwenhoek">
        <title>Mesoterricola silvestris gen. nov., sp. nov., Mesoterricola sediminis sp. nov., Geothrix oryzae sp. nov., Geothrix edaphica sp. nov., Geothrix rubra sp. nov., and Geothrix limicola sp. nov., six novel members of Acidobacteriota isolated from soils.</title>
        <authorList>
            <person name="Itoh H."/>
            <person name="Sugisawa Y."/>
            <person name="Mise K."/>
            <person name="Xu Z."/>
            <person name="Kuniyasu M."/>
            <person name="Ushijima N."/>
            <person name="Kawano K."/>
            <person name="Kobayashi E."/>
            <person name="Shiratori Y."/>
            <person name="Masuda Y."/>
            <person name="Senoo K."/>
        </authorList>
    </citation>
    <scope>NUCLEOTIDE SEQUENCE [LARGE SCALE GENOMIC DNA]</scope>
    <source>
        <strain evidence="2 3">Red803</strain>
    </source>
</reference>
<dbReference type="EMBL" id="BSDD01000001">
    <property type="protein sequence ID" value="GLH69191.1"/>
    <property type="molecule type" value="Genomic_DNA"/>
</dbReference>
<dbReference type="Gene3D" id="3.60.15.10">
    <property type="entry name" value="Ribonuclease Z/Hydroxyacylglutathione hydrolase-like"/>
    <property type="match status" value="1"/>
</dbReference>
<dbReference type="SMART" id="SM00849">
    <property type="entry name" value="Lactamase_B"/>
    <property type="match status" value="1"/>
</dbReference>
<dbReference type="Proteomes" id="UP001165089">
    <property type="component" value="Unassembled WGS sequence"/>
</dbReference>
<dbReference type="Gene3D" id="3.30.70.20">
    <property type="match status" value="1"/>
</dbReference>
<evidence type="ECO:0000313" key="3">
    <source>
        <dbReference type="Proteomes" id="UP001165089"/>
    </source>
</evidence>
<dbReference type="CDD" id="cd07727">
    <property type="entry name" value="YmaE-like_MBL-fold"/>
    <property type="match status" value="1"/>
</dbReference>
<dbReference type="InterPro" id="IPR036866">
    <property type="entry name" value="RibonucZ/Hydroxyglut_hydro"/>
</dbReference>
<dbReference type="RefSeq" id="WP_285723026.1">
    <property type="nucleotide sequence ID" value="NZ_BSDD01000001.1"/>
</dbReference>
<evidence type="ECO:0000313" key="2">
    <source>
        <dbReference type="EMBL" id="GLH69191.1"/>
    </source>
</evidence>
<gene>
    <name evidence="2" type="ORF">GETHPA_07240</name>
</gene>
<organism evidence="2 3">
    <name type="scientific">Geothrix rubra</name>
    <dbReference type="NCBI Taxonomy" id="2927977"/>
    <lineage>
        <taxon>Bacteria</taxon>
        <taxon>Pseudomonadati</taxon>
        <taxon>Acidobacteriota</taxon>
        <taxon>Holophagae</taxon>
        <taxon>Holophagales</taxon>
        <taxon>Holophagaceae</taxon>
        <taxon>Geothrix</taxon>
    </lineage>
</organism>
<sequence length="286" mass="31436">MARRADAHPDNAPGPFFVDRTCIDCGTCYQFAPETFADGGDHARVHRQPGTPEARLRAAMALVACPVGSIGTSDKGRLAEASRAFPHPLADDLLFCGYTSEKSFGAWSYLILRPEGNVLVDCPRAAGPLMERIEALGGVRYLVLSHRDDVADHQAYRDRFGCERVMHRADGLPGLEHYVDGDEPVPLAADLLLIPTPGHTAGSQCLLHRDRLFTGDHLWWNPEKGRLSASRAYAWHSWPQQLDSLERLLAFAFSWVLPGHGSLHRAASPAAMRADLARALDALRRS</sequence>
<dbReference type="InterPro" id="IPR001279">
    <property type="entry name" value="Metallo-B-lactamas"/>
</dbReference>
<dbReference type="PANTHER" id="PTHR42773:SF1">
    <property type="entry name" value="METALLO-BETA-LACTAMASE FAMILY PROTEIN"/>
    <property type="match status" value="1"/>
</dbReference>
<dbReference type="PANTHER" id="PTHR42773">
    <property type="entry name" value="METALLO-BETA-LACTAMASE-RELATED"/>
    <property type="match status" value="1"/>
</dbReference>
<dbReference type="Pfam" id="PF13370">
    <property type="entry name" value="Fer4_13"/>
    <property type="match status" value="1"/>
</dbReference>
<feature type="domain" description="Metallo-beta-lactamase" evidence="1">
    <location>
        <begin position="105"/>
        <end position="260"/>
    </location>
</feature>